<proteinExistence type="predicted"/>
<name>A0A318L8Q5_9PSEU</name>
<evidence type="ECO:0000256" key="1">
    <source>
        <dbReference type="SAM" id="MobiDB-lite"/>
    </source>
</evidence>
<accession>A0A318L8Q5</accession>
<sequence>MTDDKPGEDPTAEFLDSVRAEQTPWRVDRPPEAERGTTYAAEEQKLSRARQVAKAVGDAAPFVPLATAAGWVAAEAIDEQGDEIDPGSDSGAGLA</sequence>
<dbReference type="AlphaFoldDB" id="A0A318L8Q5"/>
<evidence type="ECO:0000313" key="2">
    <source>
        <dbReference type="EMBL" id="PXY16945.1"/>
    </source>
</evidence>
<dbReference type="Proteomes" id="UP000247892">
    <property type="component" value="Unassembled WGS sequence"/>
</dbReference>
<evidence type="ECO:0000313" key="3">
    <source>
        <dbReference type="Proteomes" id="UP000247892"/>
    </source>
</evidence>
<keyword evidence="3" id="KW-1185">Reference proteome</keyword>
<protein>
    <submittedName>
        <fullName evidence="2">Uncharacterized protein</fullName>
    </submittedName>
</protein>
<gene>
    <name evidence="2" type="ORF">BA062_38115</name>
</gene>
<reference evidence="2 3" key="1">
    <citation type="submission" date="2016-07" db="EMBL/GenBank/DDBJ databases">
        <title>Draft genome sequence of Prauserella sp. YIM 121212, isolated from alkaline soil.</title>
        <authorList>
            <person name="Ruckert C."/>
            <person name="Albersmeier A."/>
            <person name="Jiang C.-L."/>
            <person name="Jiang Y."/>
            <person name="Kalinowski J."/>
            <person name="Schneider O."/>
            <person name="Winkler A."/>
            <person name="Zotchev S.B."/>
        </authorList>
    </citation>
    <scope>NUCLEOTIDE SEQUENCE [LARGE SCALE GENOMIC DNA]</scope>
    <source>
        <strain evidence="2 3">YIM 121212</strain>
    </source>
</reference>
<dbReference type="EMBL" id="MASU01000032">
    <property type="protein sequence ID" value="PXY16945.1"/>
    <property type="molecule type" value="Genomic_DNA"/>
</dbReference>
<dbReference type="RefSeq" id="WP_110344101.1">
    <property type="nucleotide sequence ID" value="NZ_JBHVKT010000052.1"/>
</dbReference>
<organism evidence="2 3">
    <name type="scientific">Prauserella flavalba</name>
    <dbReference type="NCBI Taxonomy" id="1477506"/>
    <lineage>
        <taxon>Bacteria</taxon>
        <taxon>Bacillati</taxon>
        <taxon>Actinomycetota</taxon>
        <taxon>Actinomycetes</taxon>
        <taxon>Pseudonocardiales</taxon>
        <taxon>Pseudonocardiaceae</taxon>
        <taxon>Prauserella</taxon>
    </lineage>
</organism>
<comment type="caution">
    <text evidence="2">The sequence shown here is derived from an EMBL/GenBank/DDBJ whole genome shotgun (WGS) entry which is preliminary data.</text>
</comment>
<dbReference type="OrthoDB" id="3638144at2"/>
<feature type="region of interest" description="Disordered" evidence="1">
    <location>
        <begin position="1"/>
        <end position="23"/>
    </location>
</feature>